<name>A0A1I6NZH8_9SPHI</name>
<evidence type="ECO:0000256" key="1">
    <source>
        <dbReference type="SAM" id="Phobius"/>
    </source>
</evidence>
<keyword evidence="3" id="KW-1185">Reference proteome</keyword>
<proteinExistence type="predicted"/>
<dbReference type="EMBL" id="FOZZ01000001">
    <property type="protein sequence ID" value="SFS33361.1"/>
    <property type="molecule type" value="Genomic_DNA"/>
</dbReference>
<keyword evidence="1" id="KW-0812">Transmembrane</keyword>
<evidence type="ECO:0000313" key="3">
    <source>
        <dbReference type="Proteomes" id="UP000198785"/>
    </source>
</evidence>
<reference evidence="2 3" key="1">
    <citation type="submission" date="2016-10" db="EMBL/GenBank/DDBJ databases">
        <authorList>
            <person name="de Groot N.N."/>
        </authorList>
    </citation>
    <scope>NUCLEOTIDE SEQUENCE [LARGE SCALE GENOMIC DNA]</scope>
    <source>
        <strain evidence="2 3">DSM 22789</strain>
    </source>
</reference>
<feature type="transmembrane region" description="Helical" evidence="1">
    <location>
        <begin position="6"/>
        <end position="30"/>
    </location>
</feature>
<keyword evidence="1" id="KW-1133">Transmembrane helix</keyword>
<dbReference type="AlphaFoldDB" id="A0A1I6NZH8"/>
<sequence length="33" mass="4129">MNNYHYLRLLGVFILNMFIKFEKITVLYMLNLY</sequence>
<organism evidence="2 3">
    <name type="scientific">Sphingobacterium wenxiniae</name>
    <dbReference type="NCBI Taxonomy" id="683125"/>
    <lineage>
        <taxon>Bacteria</taxon>
        <taxon>Pseudomonadati</taxon>
        <taxon>Bacteroidota</taxon>
        <taxon>Sphingobacteriia</taxon>
        <taxon>Sphingobacteriales</taxon>
        <taxon>Sphingobacteriaceae</taxon>
        <taxon>Sphingobacterium</taxon>
    </lineage>
</organism>
<dbReference type="Proteomes" id="UP000198785">
    <property type="component" value="Unassembled WGS sequence"/>
</dbReference>
<protein>
    <submittedName>
        <fullName evidence="2">Uncharacterized protein</fullName>
    </submittedName>
</protein>
<keyword evidence="1" id="KW-0472">Membrane</keyword>
<accession>A0A1I6NZH8</accession>
<gene>
    <name evidence="2" type="ORF">SAMN05660206_101196</name>
</gene>
<evidence type="ECO:0000313" key="2">
    <source>
        <dbReference type="EMBL" id="SFS33361.1"/>
    </source>
</evidence>